<dbReference type="InterPro" id="IPR037401">
    <property type="entry name" value="SnoaL-like"/>
</dbReference>
<dbReference type="AlphaFoldDB" id="K9YNT2"/>
<dbReference type="eggNOG" id="COG0599">
    <property type="taxonomic scope" value="Bacteria"/>
</dbReference>
<dbReference type="Pfam" id="PF12680">
    <property type="entry name" value="SnoaL_2"/>
    <property type="match status" value="2"/>
</dbReference>
<dbReference type="EMBL" id="CP003940">
    <property type="protein sequence ID" value="AFZ47738.1"/>
    <property type="molecule type" value="Genomic_DNA"/>
</dbReference>
<feature type="domain" description="SnoaL-like" evidence="3">
    <location>
        <begin position="760"/>
        <end position="860"/>
    </location>
</feature>
<evidence type="ECO:0000259" key="3">
    <source>
        <dbReference type="Pfam" id="PF12680"/>
    </source>
</evidence>
<dbReference type="GO" id="GO:0016491">
    <property type="term" value="F:oxidoreductase activity"/>
    <property type="evidence" value="ECO:0007669"/>
    <property type="project" value="InterPro"/>
</dbReference>
<organism evidence="4 5">
    <name type="scientific">Cyanobacterium stanieri (strain ATCC 29140 / PCC 7202)</name>
    <dbReference type="NCBI Taxonomy" id="292563"/>
    <lineage>
        <taxon>Bacteria</taxon>
        <taxon>Bacillati</taxon>
        <taxon>Cyanobacteriota</taxon>
        <taxon>Cyanophyceae</taxon>
        <taxon>Oscillatoriophycideae</taxon>
        <taxon>Chroococcales</taxon>
        <taxon>Geminocystaceae</taxon>
        <taxon>Cyanobacterium</taxon>
    </lineage>
</organism>
<feature type="domain" description="EthD" evidence="2">
    <location>
        <begin position="29"/>
        <end position="117"/>
    </location>
</feature>
<dbReference type="InterPro" id="IPR032710">
    <property type="entry name" value="NTF2-like_dom_sf"/>
</dbReference>
<dbReference type="eggNOG" id="COG3631">
    <property type="taxonomic scope" value="Bacteria"/>
</dbReference>
<evidence type="ECO:0000259" key="2">
    <source>
        <dbReference type="Pfam" id="PF07110"/>
    </source>
</evidence>
<dbReference type="SUPFAM" id="SSF54427">
    <property type="entry name" value="NTF2-like"/>
    <property type="match status" value="2"/>
</dbReference>
<protein>
    <recommendedName>
        <fullName evidence="6">Ethyl tert-butyl ether degradation EthD</fullName>
    </recommendedName>
</protein>
<evidence type="ECO:0000259" key="1">
    <source>
        <dbReference type="Pfam" id="PF00903"/>
    </source>
</evidence>
<feature type="domain" description="Glyoxalase/fosfomycin resistance/dioxygenase" evidence="1">
    <location>
        <begin position="353"/>
        <end position="489"/>
    </location>
</feature>
<dbReference type="KEGG" id="csn:Cyast_1782"/>
<evidence type="ECO:0008006" key="6">
    <source>
        <dbReference type="Google" id="ProtNLM"/>
    </source>
</evidence>
<dbReference type="PANTHER" id="PTHR41252:SF1">
    <property type="entry name" value="BLR2505 PROTEIN"/>
    <property type="match status" value="1"/>
</dbReference>
<dbReference type="Gene3D" id="3.10.450.50">
    <property type="match status" value="2"/>
</dbReference>
<dbReference type="PANTHER" id="PTHR41252">
    <property type="entry name" value="BLR2505 PROTEIN"/>
    <property type="match status" value="1"/>
</dbReference>
<dbReference type="Gene3D" id="3.10.180.10">
    <property type="entry name" value="2,3-Dihydroxybiphenyl 1,2-Dioxygenase, domain 1"/>
    <property type="match status" value="1"/>
</dbReference>
<dbReference type="STRING" id="292563.Cyast_1782"/>
<dbReference type="Gene3D" id="3.30.530.20">
    <property type="match status" value="1"/>
</dbReference>
<dbReference type="eggNOG" id="COG0346">
    <property type="taxonomic scope" value="Bacteria"/>
</dbReference>
<dbReference type="InterPro" id="IPR029068">
    <property type="entry name" value="Glyas_Bleomycin-R_OHBP_Dase"/>
</dbReference>
<dbReference type="Pfam" id="PF07110">
    <property type="entry name" value="EthD"/>
    <property type="match status" value="1"/>
</dbReference>
<proteinExistence type="predicted"/>
<dbReference type="Gene3D" id="3.30.70.100">
    <property type="match status" value="2"/>
</dbReference>
<accession>K9YNT2</accession>
<keyword evidence="5" id="KW-1185">Reference proteome</keyword>
<dbReference type="Proteomes" id="UP000010483">
    <property type="component" value="Chromosome"/>
</dbReference>
<dbReference type="Pfam" id="PF00903">
    <property type="entry name" value="Glyoxalase"/>
    <property type="match status" value="1"/>
</dbReference>
<dbReference type="InterPro" id="IPR004360">
    <property type="entry name" value="Glyas_Fos-R_dOase_dom"/>
</dbReference>
<feature type="domain" description="SnoaL-like" evidence="3">
    <location>
        <begin position="893"/>
        <end position="993"/>
    </location>
</feature>
<dbReference type="HOGENOM" id="CLU_298567_0_0_3"/>
<evidence type="ECO:0000313" key="5">
    <source>
        <dbReference type="Proteomes" id="UP000010483"/>
    </source>
</evidence>
<dbReference type="PATRIC" id="fig|292563.3.peg.1864"/>
<evidence type="ECO:0000313" key="4">
    <source>
        <dbReference type="EMBL" id="AFZ47738.1"/>
    </source>
</evidence>
<dbReference type="SUPFAM" id="SSF54593">
    <property type="entry name" value="Glyoxalase/Bleomycin resistance protein/Dihydroxybiphenyl dioxygenase"/>
    <property type="match status" value="1"/>
</dbReference>
<dbReference type="InterPro" id="IPR023393">
    <property type="entry name" value="START-like_dom_sf"/>
</dbReference>
<dbReference type="InterPro" id="IPR009799">
    <property type="entry name" value="EthD_dom"/>
</dbReference>
<dbReference type="BioCyc" id="CSTA292563:G1353-1788-MONOMER"/>
<gene>
    <name evidence="4" type="ordered locus">Cyast_1782</name>
</gene>
<sequence length="1006" mass="113537">MTLETITTNNYAPRDATGKVAFYVLLWKRDGITLDLFDNYWKDVHGPVCARLPGQFQYWQFHVAHSENGLFPNIAGVNSYFDPEDNFDGIAELTFANEQDRTTWFTAAGILMDDEHNIFKKAIGYTTSPGNSITYVDGIVNGSPNGVSGAVKFHTMVRKQPHVSVEDFRNYLRNTFAPYISKSSSVLKFRLHLFDAIDNSRPDAAGVIHSETPGKEYDAAFEIAFGNQLQREQFFASAEYQQAVAQAGQYIQLIRPFPERTVYTFVYDGKMTLAGERSSKVSELISTIGATNQLRSDITDLMLKGNYEGAIAPAPSNGHHSNGNGHQPNGKVPLEAINPNASPRTIAQHLQGVQHFGITVNNLDLALEFYLEVLGGKVAIGGNGFVGEDLHNLIFQKEDLEAKQKGIDPRSLGVPDIRDGSKDALDVRFISFGNTCVELIHFRGANQDEHAPNTFESIPTGIGYVNAPHLSFFVKDDVDLDEFARMLEEECHRRGMTNVVANRTIRLDSEQARAIAPKKYAKTEFPGDFDGWALFYCKGPNGEQLEFNQVRRKAKENFTRAQREYNIDNHNQYWGLNGRGFSPANQELKAHYSIPVNAQAESVWEILLDKIENPGNYMPSPVEYTRTLEKYTDGMLREVKTSQMLVRERITIDESNRMITYDILNYPMFQPRFINQVIQPNEPGKPSSPMLVNVFQLTPLADGALELPEAQPFVHAANPEYIEKATLHIKNIVEQKYPENPMSQITTNNPTTEGRLCQIVRQMFLAGESMNVNNFVKFYTEDAHYQFSNFPVAYGPEGIKGASVDFLNTVAKVYHHITKMWEYGDTVICEMEVTYIRHDGKVFRLPCCDTIVFKGDKVQELRIYMDITPVFATPAVEPAKPAPSAKIGEQLNKMYAALHAGNWEEFKTFFTPDVLYKIGANEPVIGPDNIAGLLQHIYQTLKLTTHNTRGMWEVDNTIILEMDANYVNKKTQKFVQVPCTDIYRFDGDKIFEWRVYPDASQTGVQL</sequence>
<name>K9YNT2_CYASC</name>
<reference evidence="5" key="1">
    <citation type="journal article" date="2013" name="Proc. Natl. Acad. Sci. U.S.A.">
        <title>Improving the coverage of the cyanobacterial phylum using diversity-driven genome sequencing.</title>
        <authorList>
            <person name="Shih P.M."/>
            <person name="Wu D."/>
            <person name="Latifi A."/>
            <person name="Axen S.D."/>
            <person name="Fewer D.P."/>
            <person name="Talla E."/>
            <person name="Calteau A."/>
            <person name="Cai F."/>
            <person name="Tandeau de Marsac N."/>
            <person name="Rippka R."/>
            <person name="Herdman M."/>
            <person name="Sivonen K."/>
            <person name="Coursin T."/>
            <person name="Laurent T."/>
            <person name="Goodwin L."/>
            <person name="Nolan M."/>
            <person name="Davenport K.W."/>
            <person name="Han C.S."/>
            <person name="Rubin E.M."/>
            <person name="Eisen J.A."/>
            <person name="Woyke T."/>
            <person name="Gugger M."/>
            <person name="Kerfeld C.A."/>
        </authorList>
    </citation>
    <scope>NUCLEOTIDE SEQUENCE [LARGE SCALE GENOMIC DNA]</scope>
    <source>
        <strain evidence="5">ATCC 29140 / PCC 7202</strain>
    </source>
</reference>
<dbReference type="SUPFAM" id="SSF55961">
    <property type="entry name" value="Bet v1-like"/>
    <property type="match status" value="1"/>
</dbReference>
<dbReference type="SUPFAM" id="SSF54909">
    <property type="entry name" value="Dimeric alpha+beta barrel"/>
    <property type="match status" value="2"/>
</dbReference>
<dbReference type="InterPro" id="IPR011008">
    <property type="entry name" value="Dimeric_a/b-barrel"/>
</dbReference>